<feature type="active site" evidence="5">
    <location>
        <position position="402"/>
    </location>
</feature>
<reference evidence="8 10" key="2">
    <citation type="submission" date="2016-10" db="EMBL/GenBank/DDBJ databases">
        <authorList>
            <person name="de Groot N.N."/>
        </authorList>
    </citation>
    <scope>NUCLEOTIDE SEQUENCE [LARGE SCALE GENOMIC DNA]</scope>
    <source>
        <strain evidence="8 10">DSM 25947</strain>
    </source>
</reference>
<evidence type="ECO:0000256" key="2">
    <source>
        <dbReference type="ARBA" id="ARBA00022801"/>
    </source>
</evidence>
<evidence type="ECO:0000256" key="6">
    <source>
        <dbReference type="SAM" id="SignalP"/>
    </source>
</evidence>
<dbReference type="HOGENOM" id="CLU_038600_0_1_10"/>
<dbReference type="GO" id="GO:0043418">
    <property type="term" value="P:homocysteine catabolic process"/>
    <property type="evidence" value="ECO:0007669"/>
    <property type="project" value="TreeGrafter"/>
</dbReference>
<dbReference type="PROSITE" id="PS00139">
    <property type="entry name" value="THIOL_PROTEASE_CYS"/>
    <property type="match status" value="1"/>
</dbReference>
<dbReference type="GO" id="GO:0006508">
    <property type="term" value="P:proteolysis"/>
    <property type="evidence" value="ECO:0007669"/>
    <property type="project" value="UniProtKB-KW"/>
</dbReference>
<dbReference type="Proteomes" id="UP000181981">
    <property type="component" value="Unassembled WGS sequence"/>
</dbReference>
<dbReference type="eggNOG" id="COG3579">
    <property type="taxonomic scope" value="Bacteria"/>
</dbReference>
<keyword evidence="1 4" id="KW-0645">Protease</keyword>
<dbReference type="OrthoDB" id="1111399at2"/>
<dbReference type="EMBL" id="FOHT01000033">
    <property type="protein sequence ID" value="SET98711.1"/>
    <property type="molecule type" value="Genomic_DNA"/>
</dbReference>
<dbReference type="RefSeq" id="WP_038559837.1">
    <property type="nucleotide sequence ID" value="NZ_FOHT01000033.1"/>
</dbReference>
<feature type="active site" evidence="5">
    <location>
        <position position="87"/>
    </location>
</feature>
<keyword evidence="6" id="KW-0732">Signal</keyword>
<dbReference type="Gene3D" id="3.90.70.10">
    <property type="entry name" value="Cysteine proteinases"/>
    <property type="match status" value="1"/>
</dbReference>
<evidence type="ECO:0000256" key="1">
    <source>
        <dbReference type="ARBA" id="ARBA00022670"/>
    </source>
</evidence>
<protein>
    <recommendedName>
        <fullName evidence="4">Aminopeptidase</fullName>
    </recommendedName>
</protein>
<evidence type="ECO:0000256" key="5">
    <source>
        <dbReference type="PIRSR" id="PIRSR005700-1"/>
    </source>
</evidence>
<dbReference type="GO" id="GO:0009636">
    <property type="term" value="P:response to toxic substance"/>
    <property type="evidence" value="ECO:0007669"/>
    <property type="project" value="TreeGrafter"/>
</dbReference>
<keyword evidence="3 4" id="KW-0788">Thiol protease</keyword>
<evidence type="ECO:0000313" key="9">
    <source>
        <dbReference type="Proteomes" id="UP000023772"/>
    </source>
</evidence>
<comment type="similarity">
    <text evidence="4">Belongs to the peptidase C1 family.</text>
</comment>
<sequence length="457" mass="52744">MKKLLLAAFTAFLALGSTAQELDQTAITEIKTSLKMDAYTKGMQNALSANDINKLAKNLTNINEDDHRFTYRVDVKGITDQKSSGRCWLFTSLNMFRPKAMEVFNLNSFEFSQNYLYFWDIFEKANLFLNNMIETADQPIDDRLVQWYLSSPVSDGGMWSSFANLVDKYGMIPKSAMTETHSSENTRSMVKFINLKLKEDGLRLREAADSGAKTKELQAMRQEMMKDIYRMLALNLGIPPSEFTWRYEDKDNVVSAYQTYTPLEFKQKVLGDIQVSDYVMLMNDPTRPFNVHYEIDNYRNVEEGVNWHYVNLANDKIKAMAIESIKNNEALYASCDVGQQLDRDYGILDIDNFDYESVYGVSFTMDKAERIQTKSSGSSHGMALVAVDIDDKGNPVKWQFENSWGESAGHKGYLTFTDEWFDEYMFRIVVHKKFVTPEVLEIYETEATMLPAWDWMF</sequence>
<dbReference type="GO" id="GO:0070005">
    <property type="term" value="F:cysteine-type aminopeptidase activity"/>
    <property type="evidence" value="ECO:0007669"/>
    <property type="project" value="InterPro"/>
</dbReference>
<dbReference type="CDD" id="cd00585">
    <property type="entry name" value="Peptidase_C1B"/>
    <property type="match status" value="1"/>
</dbReference>
<dbReference type="Proteomes" id="UP000023772">
    <property type="component" value="Chromosome"/>
</dbReference>
<evidence type="ECO:0000313" key="8">
    <source>
        <dbReference type="EMBL" id="SET98711.1"/>
    </source>
</evidence>
<dbReference type="InterPro" id="IPR004134">
    <property type="entry name" value="Peptidase_C1B"/>
</dbReference>
<dbReference type="AlphaFoldDB" id="X5DYX5"/>
<feature type="signal peptide" evidence="6">
    <location>
        <begin position="1"/>
        <end position="19"/>
    </location>
</feature>
<name>X5DYX5_9BACT</name>
<evidence type="ECO:0000256" key="3">
    <source>
        <dbReference type="ARBA" id="ARBA00022807"/>
    </source>
</evidence>
<feature type="active site" evidence="5">
    <location>
        <position position="380"/>
    </location>
</feature>
<organism evidence="8 10">
    <name type="scientific">Draconibacterium orientale</name>
    <dbReference type="NCBI Taxonomy" id="1168034"/>
    <lineage>
        <taxon>Bacteria</taxon>
        <taxon>Pseudomonadati</taxon>
        <taxon>Bacteroidota</taxon>
        <taxon>Bacteroidia</taxon>
        <taxon>Marinilabiliales</taxon>
        <taxon>Prolixibacteraceae</taxon>
        <taxon>Draconibacterium</taxon>
    </lineage>
</organism>
<keyword evidence="4" id="KW-0031">Aminopeptidase</keyword>
<dbReference type="InterPro" id="IPR000169">
    <property type="entry name" value="Pept_cys_AS"/>
</dbReference>
<feature type="chain" id="PRO_5010515150" description="Aminopeptidase" evidence="6">
    <location>
        <begin position="20"/>
        <end position="457"/>
    </location>
</feature>
<evidence type="ECO:0000313" key="10">
    <source>
        <dbReference type="Proteomes" id="UP000181981"/>
    </source>
</evidence>
<dbReference type="InterPro" id="IPR038765">
    <property type="entry name" value="Papain-like_cys_pep_sf"/>
</dbReference>
<dbReference type="STRING" id="1168034.FH5T_14480"/>
<keyword evidence="2 4" id="KW-0378">Hydrolase</keyword>
<reference evidence="7 9" key="1">
    <citation type="submission" date="2014-03" db="EMBL/GenBank/DDBJ databases">
        <title>Complete genome sequence of a deeply braunched marine Bacteroidia bacterium Draconibacterium orientale type strain FH5T.</title>
        <authorList>
            <person name="Li X."/>
            <person name="Wang X."/>
            <person name="Xie Z."/>
            <person name="Du Z."/>
            <person name="Chen G."/>
        </authorList>
    </citation>
    <scope>NUCLEOTIDE SEQUENCE [LARGE SCALE GENOMIC DNA]</scope>
    <source>
        <strain evidence="7 9">FH5</strain>
    </source>
</reference>
<accession>X5DYX5</accession>
<evidence type="ECO:0000256" key="4">
    <source>
        <dbReference type="PIRNR" id="PIRNR005700"/>
    </source>
</evidence>
<proteinExistence type="inferred from homology"/>
<gene>
    <name evidence="7" type="ORF">FH5T_14480</name>
    <name evidence="8" type="ORF">SAMN05444285_13349</name>
</gene>
<dbReference type="EMBL" id="CP007451">
    <property type="protein sequence ID" value="AHW60425.1"/>
    <property type="molecule type" value="Genomic_DNA"/>
</dbReference>
<dbReference type="PANTHER" id="PTHR10363">
    <property type="entry name" value="BLEOMYCIN HYDROLASE"/>
    <property type="match status" value="1"/>
</dbReference>
<dbReference type="Pfam" id="PF03051">
    <property type="entry name" value="Peptidase_C1_2"/>
    <property type="match status" value="1"/>
</dbReference>
<evidence type="ECO:0000313" key="7">
    <source>
        <dbReference type="EMBL" id="AHW60425.1"/>
    </source>
</evidence>
<dbReference type="SUPFAM" id="SSF54001">
    <property type="entry name" value="Cysteine proteinases"/>
    <property type="match status" value="1"/>
</dbReference>
<dbReference type="PIRSF" id="PIRSF005700">
    <property type="entry name" value="PepC"/>
    <property type="match status" value="1"/>
</dbReference>
<dbReference type="PANTHER" id="PTHR10363:SF2">
    <property type="entry name" value="BLEOMYCIN HYDROLASE"/>
    <property type="match status" value="1"/>
</dbReference>
<dbReference type="GO" id="GO:0005737">
    <property type="term" value="C:cytoplasm"/>
    <property type="evidence" value="ECO:0007669"/>
    <property type="project" value="TreeGrafter"/>
</dbReference>
<keyword evidence="9" id="KW-1185">Reference proteome</keyword>
<dbReference type="KEGG" id="dori:FH5T_14480"/>